<feature type="signal peptide" evidence="1">
    <location>
        <begin position="1"/>
        <end position="21"/>
    </location>
</feature>
<name>A0A6S6TDG0_9BACT</name>
<feature type="chain" id="PRO_5028074038" evidence="1">
    <location>
        <begin position="22"/>
        <end position="345"/>
    </location>
</feature>
<proteinExistence type="predicted"/>
<organism evidence="2">
    <name type="scientific">uncultured Aureispira sp</name>
    <dbReference type="NCBI Taxonomy" id="1331704"/>
    <lineage>
        <taxon>Bacteria</taxon>
        <taxon>Pseudomonadati</taxon>
        <taxon>Bacteroidota</taxon>
        <taxon>Saprospiria</taxon>
        <taxon>Saprospirales</taxon>
        <taxon>Saprospiraceae</taxon>
        <taxon>Aureispira</taxon>
        <taxon>environmental samples</taxon>
    </lineage>
</organism>
<sequence>MRCTLMLFCFCCLLLSFNLQAQDKVELFNNLEQIGALQTLNKTFDVKEGEELIVTVTPMKGKLGKLAIDIPGSNFQYVNKKLVKLDRERIQVAKSGTYVFHFVNHDISKKELNIKIYKQRSTVNKDTIILDDVIFSSFRDTIKRYRDDTIPVPDLAEYDFVLSPAMNYSSVSDSIIFEELLKDENTEYQYAAYWVGVGVESIEAYEKLKNSPPPSWSIEGINEPLMAYGLGVTNLLPTSSSSISRDLMFKFMNPEKYNNTDRKPRLTRKDVRADYYGRIPISSASKYKELLLSIRNFNTTTGVPVYIKFAKFKLDRVYYNEYIIRERVQEIFREKTLEVLAPEEG</sequence>
<evidence type="ECO:0000256" key="1">
    <source>
        <dbReference type="SAM" id="SignalP"/>
    </source>
</evidence>
<dbReference type="EMBL" id="CACVAQ010000295">
    <property type="protein sequence ID" value="CAA6821251.1"/>
    <property type="molecule type" value="Genomic_DNA"/>
</dbReference>
<protein>
    <submittedName>
        <fullName evidence="2">Uncharacterized protein</fullName>
    </submittedName>
</protein>
<accession>A0A6S6TDG0</accession>
<gene>
    <name evidence="2" type="ORF">HELGO_WM18247</name>
</gene>
<reference evidence="2" key="1">
    <citation type="submission" date="2020-01" db="EMBL/GenBank/DDBJ databases">
        <authorList>
            <person name="Meier V. D."/>
            <person name="Meier V D."/>
        </authorList>
    </citation>
    <scope>NUCLEOTIDE SEQUENCE</scope>
    <source>
        <strain evidence="2">HLG_WM_MAG_10</strain>
    </source>
</reference>
<evidence type="ECO:0000313" key="2">
    <source>
        <dbReference type="EMBL" id="CAA6821251.1"/>
    </source>
</evidence>
<keyword evidence="1" id="KW-0732">Signal</keyword>
<dbReference type="AlphaFoldDB" id="A0A6S6TDG0"/>